<dbReference type="AlphaFoldDB" id="A0A3P9PSS5"/>
<reference evidence="2" key="1">
    <citation type="submission" date="2013-11" db="EMBL/GenBank/DDBJ databases">
        <title>The genomic landscape of the Guanapo guppy.</title>
        <authorList>
            <person name="Kuenstner A."/>
            <person name="Dreyer C."/>
        </authorList>
    </citation>
    <scope>NUCLEOTIDE SEQUENCE</scope>
    <source>
        <strain evidence="2">Guanapo</strain>
    </source>
</reference>
<evidence type="ECO:0000313" key="2">
    <source>
        <dbReference type="Proteomes" id="UP000242638"/>
    </source>
</evidence>
<dbReference type="Proteomes" id="UP000242638">
    <property type="component" value="Unassembled WGS sequence"/>
</dbReference>
<organism evidence="1 2">
    <name type="scientific">Poecilia reticulata</name>
    <name type="common">Guppy</name>
    <name type="synonym">Acanthophacelus reticulatus</name>
    <dbReference type="NCBI Taxonomy" id="8081"/>
    <lineage>
        <taxon>Eukaryota</taxon>
        <taxon>Metazoa</taxon>
        <taxon>Chordata</taxon>
        <taxon>Craniata</taxon>
        <taxon>Vertebrata</taxon>
        <taxon>Euteleostomi</taxon>
        <taxon>Actinopterygii</taxon>
        <taxon>Neopterygii</taxon>
        <taxon>Teleostei</taxon>
        <taxon>Neoteleostei</taxon>
        <taxon>Acanthomorphata</taxon>
        <taxon>Ovalentaria</taxon>
        <taxon>Atherinomorphae</taxon>
        <taxon>Cyprinodontiformes</taxon>
        <taxon>Poeciliidae</taxon>
        <taxon>Poeciliinae</taxon>
        <taxon>Poecilia</taxon>
    </lineage>
</organism>
<reference evidence="1" key="3">
    <citation type="submission" date="2025-09" db="UniProtKB">
        <authorList>
            <consortium name="Ensembl"/>
        </authorList>
    </citation>
    <scope>IDENTIFICATION</scope>
    <source>
        <strain evidence="1">Guanapo</strain>
    </source>
</reference>
<keyword evidence="2" id="KW-1185">Reference proteome</keyword>
<reference evidence="1" key="2">
    <citation type="submission" date="2025-08" db="UniProtKB">
        <authorList>
            <consortium name="Ensembl"/>
        </authorList>
    </citation>
    <scope>IDENTIFICATION</scope>
    <source>
        <strain evidence="1">Guanapo</strain>
    </source>
</reference>
<accession>A0A3P9PSS5</accession>
<protein>
    <submittedName>
        <fullName evidence="1">Uncharacterized protein</fullName>
    </submittedName>
</protein>
<sequence length="71" mass="7955">GLEVYSCYHGVVPSHCHNCVVTMKPRAGSVMAAPGWLAIIDHKVNFTVNWNVLENVRKTLSVRLVYMLLTD</sequence>
<proteinExistence type="predicted"/>
<dbReference type="Ensembl" id="ENSPRET00000025170.1">
    <property type="protein sequence ID" value="ENSPREP00000024922.1"/>
    <property type="gene ID" value="ENSPREG00000016813.1"/>
</dbReference>
<name>A0A3P9PSS5_POERE</name>
<evidence type="ECO:0000313" key="1">
    <source>
        <dbReference type="Ensembl" id="ENSPREP00000024922.1"/>
    </source>
</evidence>